<sequence length="570" mass="63150">MRRVAFARRALAALAPSRPPRPHRPWVALAARGETPPSSLIAPSLPHEWRCSSRIRPQNAPHTRGFAAAASASRDGGDGDGDDAKTPPKPARPFAGWIPWGGYSKVATRAEDDLYDAEGESEWWSRPRRASENAPEQRDRAYTSSSPLRAALLGAKKWNALLDVIANAATKGRREYADADASSTIAIEPKDVAIATSRLYRLLRAIVPAAKGAEILRARVLGDVYQREERTREERARRRRRRGGGAAPPPREWRPPDLARIDARWLALRDLVRDAASAFNAQETCSVTRALGELERFERDAGNLSGVFDGVFAPVPVDVGAVSSSATLSGDGEKGAPPKLAKPCADGIARSHQVRSIQTFFTHPSVSTFDRVPFQLTDELFLYGMALSAGAAREAARGGRRARVRRRARGRCEGGDQRQAAHHADHRVAEVEARPNRDRRAERRHVAFHRAARARRGERRGDARAGAVERRRRVEGRRAEHGAVAARVVWAISRGGRAHGWRRPGDRGASRGEPRARAATSRRARRRRAVRLLPIRPRSRCERRSLRTFPVVALHPRFPFNVRLTGKTFD</sequence>
<feature type="region of interest" description="Disordered" evidence="1">
    <location>
        <begin position="227"/>
        <end position="255"/>
    </location>
</feature>
<feature type="region of interest" description="Disordered" evidence="1">
    <location>
        <begin position="394"/>
        <end position="477"/>
    </location>
</feature>
<protein>
    <submittedName>
        <fullName evidence="2">Predicted protein</fullName>
    </submittedName>
</protein>
<accession>C1N5W0</accession>
<feature type="compositionally biased region" description="Basic residues" evidence="1">
    <location>
        <begin position="446"/>
        <end position="458"/>
    </location>
</feature>
<dbReference type="RefSeq" id="XP_003063434.1">
    <property type="nucleotide sequence ID" value="XM_003063388.1"/>
</dbReference>
<dbReference type="KEGG" id="mpp:MICPUCDRAFT_63787"/>
<proteinExistence type="predicted"/>
<evidence type="ECO:0000313" key="3">
    <source>
        <dbReference type="Proteomes" id="UP000001876"/>
    </source>
</evidence>
<dbReference type="GeneID" id="9688664"/>
<dbReference type="EMBL" id="GG663748">
    <property type="protein sequence ID" value="EEH52570.1"/>
    <property type="molecule type" value="Genomic_DNA"/>
</dbReference>
<name>C1N5W0_MICPC</name>
<feature type="compositionally biased region" description="Low complexity" evidence="1">
    <location>
        <begin position="64"/>
        <end position="74"/>
    </location>
</feature>
<feature type="region of interest" description="Disordered" evidence="1">
    <location>
        <begin position="55"/>
        <end position="95"/>
    </location>
</feature>
<dbReference type="Proteomes" id="UP000001876">
    <property type="component" value="Unassembled WGS sequence"/>
</dbReference>
<feature type="compositionally biased region" description="Basic residues" evidence="1">
    <location>
        <begin position="398"/>
        <end position="409"/>
    </location>
</feature>
<organism evidence="3">
    <name type="scientific">Micromonas pusilla (strain CCMP1545)</name>
    <name type="common">Picoplanktonic green alga</name>
    <dbReference type="NCBI Taxonomy" id="564608"/>
    <lineage>
        <taxon>Eukaryota</taxon>
        <taxon>Viridiplantae</taxon>
        <taxon>Chlorophyta</taxon>
        <taxon>Mamiellophyceae</taxon>
        <taxon>Mamiellales</taxon>
        <taxon>Mamiellaceae</taxon>
        <taxon>Micromonas</taxon>
    </lineage>
</organism>
<feature type="compositionally biased region" description="Basic and acidic residues" evidence="1">
    <location>
        <begin position="459"/>
        <end position="469"/>
    </location>
</feature>
<feature type="region of interest" description="Disordered" evidence="1">
    <location>
        <begin position="117"/>
        <end position="142"/>
    </location>
</feature>
<evidence type="ECO:0000313" key="2">
    <source>
        <dbReference type="EMBL" id="EEH52570.1"/>
    </source>
</evidence>
<feature type="region of interest" description="Disordered" evidence="1">
    <location>
        <begin position="499"/>
        <end position="526"/>
    </location>
</feature>
<dbReference type="AlphaFoldDB" id="C1N5W0"/>
<gene>
    <name evidence="2" type="ORF">MICPUCDRAFT_63787</name>
</gene>
<feature type="compositionally biased region" description="Basic and acidic residues" evidence="1">
    <location>
        <begin position="123"/>
        <end position="141"/>
    </location>
</feature>
<evidence type="ECO:0000256" key="1">
    <source>
        <dbReference type="SAM" id="MobiDB-lite"/>
    </source>
</evidence>
<keyword evidence="3" id="KW-1185">Reference proteome</keyword>
<feature type="compositionally biased region" description="Basic and acidic residues" evidence="1">
    <location>
        <begin position="503"/>
        <end position="516"/>
    </location>
</feature>
<feature type="compositionally biased region" description="Basic and acidic residues" evidence="1">
    <location>
        <begin position="422"/>
        <end position="445"/>
    </location>
</feature>
<reference evidence="2 3" key="1">
    <citation type="journal article" date="2009" name="Science">
        <title>Green evolution and dynamic adaptations revealed by genomes of the marine picoeukaryotes Micromonas.</title>
        <authorList>
            <person name="Worden A.Z."/>
            <person name="Lee J.H."/>
            <person name="Mock T."/>
            <person name="Rouze P."/>
            <person name="Simmons M.P."/>
            <person name="Aerts A.L."/>
            <person name="Allen A.E."/>
            <person name="Cuvelier M.L."/>
            <person name="Derelle E."/>
            <person name="Everett M.V."/>
            <person name="Foulon E."/>
            <person name="Grimwood J."/>
            <person name="Gundlach H."/>
            <person name="Henrissat B."/>
            <person name="Napoli C."/>
            <person name="McDonald S.M."/>
            <person name="Parker M.S."/>
            <person name="Rombauts S."/>
            <person name="Salamov A."/>
            <person name="Von Dassow P."/>
            <person name="Badger J.H."/>
            <person name="Coutinho P.M."/>
            <person name="Demir E."/>
            <person name="Dubchak I."/>
            <person name="Gentemann C."/>
            <person name="Eikrem W."/>
            <person name="Gready J.E."/>
            <person name="John U."/>
            <person name="Lanier W."/>
            <person name="Lindquist E.A."/>
            <person name="Lucas S."/>
            <person name="Mayer K.F."/>
            <person name="Moreau H."/>
            <person name="Not F."/>
            <person name="Otillar R."/>
            <person name="Panaud O."/>
            <person name="Pangilinan J."/>
            <person name="Paulsen I."/>
            <person name="Piegu B."/>
            <person name="Poliakov A."/>
            <person name="Robbens S."/>
            <person name="Schmutz J."/>
            <person name="Toulza E."/>
            <person name="Wyss T."/>
            <person name="Zelensky A."/>
            <person name="Zhou K."/>
            <person name="Armbrust E.V."/>
            <person name="Bhattacharya D."/>
            <person name="Goodenough U.W."/>
            <person name="Van de Peer Y."/>
            <person name="Grigoriev I.V."/>
        </authorList>
    </citation>
    <scope>NUCLEOTIDE SEQUENCE [LARGE SCALE GENOMIC DNA]</scope>
    <source>
        <strain evidence="2 3">CCMP1545</strain>
    </source>
</reference>
<feature type="compositionally biased region" description="Basic and acidic residues" evidence="1">
    <location>
        <begin position="227"/>
        <end position="236"/>
    </location>
</feature>